<dbReference type="EMBL" id="CP058649">
    <property type="protein sequence ID" value="QUI20843.1"/>
    <property type="molecule type" value="Genomic_DNA"/>
</dbReference>
<dbReference type="KEGG" id="vpy:HZI73_00305"/>
<accession>A0A8J8MGK3</accession>
<organism evidence="1 2">
    <name type="scientific">Vallitalea pronyensis</name>
    <dbReference type="NCBI Taxonomy" id="1348613"/>
    <lineage>
        <taxon>Bacteria</taxon>
        <taxon>Bacillati</taxon>
        <taxon>Bacillota</taxon>
        <taxon>Clostridia</taxon>
        <taxon>Lachnospirales</taxon>
        <taxon>Vallitaleaceae</taxon>
        <taxon>Vallitalea</taxon>
    </lineage>
</organism>
<keyword evidence="2" id="KW-1185">Reference proteome</keyword>
<dbReference type="Proteomes" id="UP000683246">
    <property type="component" value="Chromosome"/>
</dbReference>
<dbReference type="RefSeq" id="WP_212696301.1">
    <property type="nucleotide sequence ID" value="NZ_CP058649.1"/>
</dbReference>
<sequence length="326" mass="39419">MVDRSKINHDIQLMVDTLLNMKPDPIPYFILLKEFKKVDPSEKAYVSAYEKVLEHSFVREIEKTQTQSGYWGEFHGYTEEMIRRCLNIGLDPKHPCLIKVCNFIETILRGEEIWHQRCEKHDNPRWWLEIFMPLVSASILSLVDPKNPLLRKHVELWRYFTQSSFAEGTYNSDIEMETQYNYFKINTKRKLPFYNYYTILLLTSQKDILSPTLDKKMLDYCMHKEDGMYYIYEGSPTKSVSIHDTKDFYKWLRLLTIYKRFKSWNTYETPYYQWIWNQRNSEGLWDMIKRPRGFYFPLSNSWRTQKNRIIDSSICALRLLTNYHGF</sequence>
<reference evidence="1" key="1">
    <citation type="submission" date="2020-07" db="EMBL/GenBank/DDBJ databases">
        <title>Vallitalea pronyensis genome.</title>
        <authorList>
            <person name="Postec A."/>
        </authorList>
    </citation>
    <scope>NUCLEOTIDE SEQUENCE</scope>
    <source>
        <strain evidence="1">FatNI3</strain>
    </source>
</reference>
<gene>
    <name evidence="1" type="ORF">HZI73_00305</name>
</gene>
<proteinExistence type="predicted"/>
<evidence type="ECO:0000313" key="2">
    <source>
        <dbReference type="Proteomes" id="UP000683246"/>
    </source>
</evidence>
<name>A0A8J8MGK3_9FIRM</name>
<evidence type="ECO:0000313" key="1">
    <source>
        <dbReference type="EMBL" id="QUI20843.1"/>
    </source>
</evidence>
<protein>
    <submittedName>
        <fullName evidence="1">Uncharacterized protein</fullName>
    </submittedName>
</protein>
<dbReference type="AlphaFoldDB" id="A0A8J8MGK3"/>